<gene>
    <name evidence="2" type="ORF">CCHL11_10053</name>
</gene>
<accession>A0A1Q8RX84</accession>
<sequence length="76" mass="8749">MKPYGQGAIDYEHSSAKRKGQKKRTSPRETIEKELRSKQGNNTRLSENVPPFITPPWWRGPRIFIVDTAEAATKEH</sequence>
<evidence type="ECO:0000256" key="1">
    <source>
        <dbReference type="SAM" id="MobiDB-lite"/>
    </source>
</evidence>
<dbReference type="STRING" id="708187.A0A1Q8RX84"/>
<dbReference type="Proteomes" id="UP000186583">
    <property type="component" value="Unassembled WGS sequence"/>
</dbReference>
<evidence type="ECO:0000313" key="3">
    <source>
        <dbReference type="Proteomes" id="UP000186583"/>
    </source>
</evidence>
<reference evidence="2 3" key="1">
    <citation type="submission" date="2016-11" db="EMBL/GenBank/DDBJ databases">
        <title>Draft Genome Assembly of Colletotrichum chlorophyti a pathogen of herbaceous plants.</title>
        <authorList>
            <person name="Gan P."/>
            <person name="Narusaka M."/>
            <person name="Tsushima A."/>
            <person name="Narusaka Y."/>
            <person name="Takano Y."/>
            <person name="Shirasu K."/>
        </authorList>
    </citation>
    <scope>NUCLEOTIDE SEQUENCE [LARGE SCALE GENOMIC DNA]</scope>
    <source>
        <strain evidence="2 3">NTL11</strain>
    </source>
</reference>
<dbReference type="EMBL" id="MPGH01000076">
    <property type="protein sequence ID" value="OLN89640.1"/>
    <property type="molecule type" value="Genomic_DNA"/>
</dbReference>
<feature type="compositionally biased region" description="Basic and acidic residues" evidence="1">
    <location>
        <begin position="26"/>
        <end position="37"/>
    </location>
</feature>
<feature type="compositionally biased region" description="Basic residues" evidence="1">
    <location>
        <begin position="16"/>
        <end position="25"/>
    </location>
</feature>
<protein>
    <submittedName>
        <fullName evidence="2">Uncharacterized protein</fullName>
    </submittedName>
</protein>
<dbReference type="AlphaFoldDB" id="A0A1Q8RX84"/>
<name>A0A1Q8RX84_9PEZI</name>
<organism evidence="2 3">
    <name type="scientific">Colletotrichum chlorophyti</name>
    <dbReference type="NCBI Taxonomy" id="708187"/>
    <lineage>
        <taxon>Eukaryota</taxon>
        <taxon>Fungi</taxon>
        <taxon>Dikarya</taxon>
        <taxon>Ascomycota</taxon>
        <taxon>Pezizomycotina</taxon>
        <taxon>Sordariomycetes</taxon>
        <taxon>Hypocreomycetidae</taxon>
        <taxon>Glomerellales</taxon>
        <taxon>Glomerellaceae</taxon>
        <taxon>Colletotrichum</taxon>
    </lineage>
</organism>
<feature type="region of interest" description="Disordered" evidence="1">
    <location>
        <begin position="1"/>
        <end position="52"/>
    </location>
</feature>
<keyword evidence="3" id="KW-1185">Reference proteome</keyword>
<comment type="caution">
    <text evidence="2">The sequence shown here is derived from an EMBL/GenBank/DDBJ whole genome shotgun (WGS) entry which is preliminary data.</text>
</comment>
<proteinExistence type="predicted"/>
<evidence type="ECO:0000313" key="2">
    <source>
        <dbReference type="EMBL" id="OLN89640.1"/>
    </source>
</evidence>